<evidence type="ECO:0000313" key="7">
    <source>
        <dbReference type="Proteomes" id="UP000541810"/>
    </source>
</evidence>
<reference evidence="6 7" key="1">
    <citation type="submission" date="2020-08" db="EMBL/GenBank/DDBJ databases">
        <title>Genomic Encyclopedia of Type Strains, Phase IV (KMG-IV): sequencing the most valuable type-strain genomes for metagenomic binning, comparative biology and taxonomic classification.</title>
        <authorList>
            <person name="Goeker M."/>
        </authorList>
    </citation>
    <scope>NUCLEOTIDE SEQUENCE [LARGE SCALE GENOMIC DNA]</scope>
    <source>
        <strain evidence="6 7">DSM 103725</strain>
    </source>
</reference>
<keyword evidence="1" id="KW-0805">Transcription regulation</keyword>
<keyword evidence="2 6" id="KW-0238">DNA-binding</keyword>
<protein>
    <submittedName>
        <fullName evidence="6">DNA-binding IclR family transcriptional regulator</fullName>
    </submittedName>
</protein>
<keyword evidence="3" id="KW-0804">Transcription</keyword>
<dbReference type="PROSITE" id="PS51078">
    <property type="entry name" value="ICLR_ED"/>
    <property type="match status" value="1"/>
</dbReference>
<evidence type="ECO:0000256" key="2">
    <source>
        <dbReference type="ARBA" id="ARBA00023125"/>
    </source>
</evidence>
<dbReference type="Pfam" id="PF09339">
    <property type="entry name" value="HTH_IclR"/>
    <property type="match status" value="1"/>
</dbReference>
<dbReference type="Pfam" id="PF01614">
    <property type="entry name" value="IclR_C"/>
    <property type="match status" value="1"/>
</dbReference>
<feature type="domain" description="HTH iclR-type" evidence="4">
    <location>
        <begin position="13"/>
        <end position="75"/>
    </location>
</feature>
<dbReference type="EMBL" id="JACHGY010000001">
    <property type="protein sequence ID" value="MBB6429524.1"/>
    <property type="molecule type" value="Genomic_DNA"/>
</dbReference>
<dbReference type="InterPro" id="IPR014757">
    <property type="entry name" value="Tscrpt_reg_IclR_C"/>
</dbReference>
<dbReference type="GO" id="GO:0045892">
    <property type="term" value="P:negative regulation of DNA-templated transcription"/>
    <property type="evidence" value="ECO:0007669"/>
    <property type="project" value="TreeGrafter"/>
</dbReference>
<evidence type="ECO:0000256" key="3">
    <source>
        <dbReference type="ARBA" id="ARBA00023163"/>
    </source>
</evidence>
<dbReference type="InterPro" id="IPR036388">
    <property type="entry name" value="WH-like_DNA-bd_sf"/>
</dbReference>
<keyword evidence="7" id="KW-1185">Reference proteome</keyword>
<dbReference type="PROSITE" id="PS51077">
    <property type="entry name" value="HTH_ICLR"/>
    <property type="match status" value="1"/>
</dbReference>
<dbReference type="InterPro" id="IPR036390">
    <property type="entry name" value="WH_DNA-bd_sf"/>
</dbReference>
<feature type="domain" description="IclR-ED" evidence="5">
    <location>
        <begin position="76"/>
        <end position="257"/>
    </location>
</feature>
<dbReference type="GO" id="GO:0003677">
    <property type="term" value="F:DNA binding"/>
    <property type="evidence" value="ECO:0007669"/>
    <property type="project" value="UniProtKB-KW"/>
</dbReference>
<dbReference type="PANTHER" id="PTHR30136:SF7">
    <property type="entry name" value="HTH-TYPE TRANSCRIPTIONAL REGULATOR KDGR-RELATED"/>
    <property type="match status" value="1"/>
</dbReference>
<dbReference type="SUPFAM" id="SSF55781">
    <property type="entry name" value="GAF domain-like"/>
    <property type="match status" value="1"/>
</dbReference>
<evidence type="ECO:0000259" key="5">
    <source>
        <dbReference type="PROSITE" id="PS51078"/>
    </source>
</evidence>
<evidence type="ECO:0000259" key="4">
    <source>
        <dbReference type="PROSITE" id="PS51077"/>
    </source>
</evidence>
<dbReference type="RefSeq" id="WP_184677098.1">
    <property type="nucleotide sequence ID" value="NZ_JACHGY010000001.1"/>
</dbReference>
<dbReference type="AlphaFoldDB" id="A0A7X0LK69"/>
<dbReference type="Proteomes" id="UP000541810">
    <property type="component" value="Unassembled WGS sequence"/>
</dbReference>
<proteinExistence type="predicted"/>
<dbReference type="PANTHER" id="PTHR30136">
    <property type="entry name" value="HELIX-TURN-HELIX TRANSCRIPTIONAL REGULATOR, ICLR FAMILY"/>
    <property type="match status" value="1"/>
</dbReference>
<dbReference type="SUPFAM" id="SSF46785">
    <property type="entry name" value="Winged helix' DNA-binding domain"/>
    <property type="match status" value="1"/>
</dbReference>
<name>A0A7X0LK69_9BACT</name>
<organism evidence="6 7">
    <name type="scientific">Algisphaera agarilytica</name>
    <dbReference type="NCBI Taxonomy" id="1385975"/>
    <lineage>
        <taxon>Bacteria</taxon>
        <taxon>Pseudomonadati</taxon>
        <taxon>Planctomycetota</taxon>
        <taxon>Phycisphaerae</taxon>
        <taxon>Phycisphaerales</taxon>
        <taxon>Phycisphaeraceae</taxon>
        <taxon>Algisphaera</taxon>
    </lineage>
</organism>
<gene>
    <name evidence="6" type="ORF">HNQ40_001330</name>
</gene>
<dbReference type="InterPro" id="IPR005471">
    <property type="entry name" value="Tscrpt_reg_IclR_N"/>
</dbReference>
<dbReference type="Gene3D" id="3.30.450.40">
    <property type="match status" value="1"/>
</dbReference>
<evidence type="ECO:0000256" key="1">
    <source>
        <dbReference type="ARBA" id="ARBA00023015"/>
    </source>
</evidence>
<comment type="caution">
    <text evidence="6">The sequence shown here is derived from an EMBL/GenBank/DDBJ whole genome shotgun (WGS) entry which is preliminary data.</text>
</comment>
<dbReference type="GO" id="GO:0003700">
    <property type="term" value="F:DNA-binding transcription factor activity"/>
    <property type="evidence" value="ECO:0007669"/>
    <property type="project" value="TreeGrafter"/>
</dbReference>
<accession>A0A7X0LK69</accession>
<dbReference type="InterPro" id="IPR050707">
    <property type="entry name" value="HTH_MetabolicPath_Reg"/>
</dbReference>
<dbReference type="InterPro" id="IPR029016">
    <property type="entry name" value="GAF-like_dom_sf"/>
</dbReference>
<evidence type="ECO:0000313" key="6">
    <source>
        <dbReference type="EMBL" id="MBB6429524.1"/>
    </source>
</evidence>
<sequence>MSANSNDKPAYSVPALEHGLDVLELLIASGEDLTQKQVAAATGKPVSTVFRMLNCLEERGYVQRDAELSTYRPTLRLYGLAQPHPAYRRFHDIAQAPMRALSETIGESCHLSVLDDGQVRVMSHQPSPHAHSLAVAPGSVYPLHRTSAGRLMLADMPRQRAEAILDSRVLAKDFSKKQRSEFLADVQRLGKKRYSIAPSPITPGVLDVGVLLACDLLGGRVALMVPCLQKWSKREQQDVLLPAVQDAAERIAAVFNQSKGI</sequence>
<dbReference type="Gene3D" id="1.10.10.10">
    <property type="entry name" value="Winged helix-like DNA-binding domain superfamily/Winged helix DNA-binding domain"/>
    <property type="match status" value="1"/>
</dbReference>
<dbReference type="SMART" id="SM00346">
    <property type="entry name" value="HTH_ICLR"/>
    <property type="match status" value="1"/>
</dbReference>